<organism evidence="2">
    <name type="scientific">Arundo donax</name>
    <name type="common">Giant reed</name>
    <name type="synonym">Donax arundinaceus</name>
    <dbReference type="NCBI Taxonomy" id="35708"/>
    <lineage>
        <taxon>Eukaryota</taxon>
        <taxon>Viridiplantae</taxon>
        <taxon>Streptophyta</taxon>
        <taxon>Embryophyta</taxon>
        <taxon>Tracheophyta</taxon>
        <taxon>Spermatophyta</taxon>
        <taxon>Magnoliopsida</taxon>
        <taxon>Liliopsida</taxon>
        <taxon>Poales</taxon>
        <taxon>Poaceae</taxon>
        <taxon>PACMAD clade</taxon>
        <taxon>Arundinoideae</taxon>
        <taxon>Arundineae</taxon>
        <taxon>Arundo</taxon>
    </lineage>
</organism>
<feature type="region of interest" description="Disordered" evidence="1">
    <location>
        <begin position="13"/>
        <end position="46"/>
    </location>
</feature>
<reference evidence="2" key="1">
    <citation type="submission" date="2014-09" db="EMBL/GenBank/DDBJ databases">
        <authorList>
            <person name="Magalhaes I.L.F."/>
            <person name="Oliveira U."/>
            <person name="Santos F.R."/>
            <person name="Vidigal T.H.D.A."/>
            <person name="Brescovit A.D."/>
            <person name="Santos A.J."/>
        </authorList>
    </citation>
    <scope>NUCLEOTIDE SEQUENCE</scope>
    <source>
        <tissue evidence="2">Shoot tissue taken approximately 20 cm above the soil surface</tissue>
    </source>
</reference>
<reference evidence="2" key="2">
    <citation type="journal article" date="2015" name="Data Brief">
        <title>Shoot transcriptome of the giant reed, Arundo donax.</title>
        <authorList>
            <person name="Barrero R.A."/>
            <person name="Guerrero F.D."/>
            <person name="Moolhuijzen P."/>
            <person name="Goolsby J.A."/>
            <person name="Tidwell J."/>
            <person name="Bellgard S.E."/>
            <person name="Bellgard M.I."/>
        </authorList>
    </citation>
    <scope>NUCLEOTIDE SEQUENCE</scope>
    <source>
        <tissue evidence="2">Shoot tissue taken approximately 20 cm above the soil surface</tissue>
    </source>
</reference>
<dbReference type="AlphaFoldDB" id="A0A0A9AHJ3"/>
<dbReference type="EMBL" id="GBRH01248537">
    <property type="protein sequence ID" value="JAD49358.1"/>
    <property type="molecule type" value="Transcribed_RNA"/>
</dbReference>
<accession>A0A0A9AHJ3</accession>
<protein>
    <submittedName>
        <fullName evidence="2">Uncharacterized protein</fullName>
    </submittedName>
</protein>
<evidence type="ECO:0000313" key="2">
    <source>
        <dbReference type="EMBL" id="JAD49358.1"/>
    </source>
</evidence>
<name>A0A0A9AHJ3_ARUDO</name>
<sequence>MFSFGDSMVEYLEARGQQPGQSSTLKDPKNDDENCCWVSSPPSPYP</sequence>
<proteinExistence type="predicted"/>
<evidence type="ECO:0000256" key="1">
    <source>
        <dbReference type="SAM" id="MobiDB-lite"/>
    </source>
</evidence>